<dbReference type="RefSeq" id="WP_139913052.1">
    <property type="nucleotide sequence ID" value="NZ_VEVP01000041.1"/>
</dbReference>
<protein>
    <submittedName>
        <fullName evidence="2">Polysaccharide pyruvyl transferase family protein</fullName>
    </submittedName>
</protein>
<accession>A0A5C5BR04</accession>
<gene>
    <name evidence="2" type="ORF">FIC87_13250</name>
</gene>
<comment type="caution">
    <text evidence="2">The sequence shown here is derived from an EMBL/GenBank/DDBJ whole genome shotgun (WGS) entry which is preliminary data.</text>
</comment>
<dbReference type="InterPro" id="IPR007345">
    <property type="entry name" value="Polysacch_pyruvyl_Trfase"/>
</dbReference>
<sequence>MKTGILSFHNTVNYGAELQLFALSRVVSSLGHEVEVINYRNEAIERSSNPHERETAGLKNLAWRALKYQRAVKKWDAFQQFQTSYLKMSPEVLPEALLEALKRYDSVVVGSDQIWNFDLTHKDPTYFLPFKNPPFRKIAYAASFGKSAICAEEEGVVGPWIRDFDHVSMRETSGADVLSERFHLQVPSVLDPTMLLGADEWASLSEDRLLDSPYVAAYGIGPSRKQVFLESKNIGEALGLPVVWFSSSTYPLFGVKRMDTIGPQGFLSIIENADYVVTDSFHGTCFSIIFNKRFRTDYCG</sequence>
<organism evidence="2 3">
    <name type="scientific">Eggerthella lenta</name>
    <name type="common">Eubacterium lentum</name>
    <dbReference type="NCBI Taxonomy" id="84112"/>
    <lineage>
        <taxon>Bacteria</taxon>
        <taxon>Bacillati</taxon>
        <taxon>Actinomycetota</taxon>
        <taxon>Coriobacteriia</taxon>
        <taxon>Eggerthellales</taxon>
        <taxon>Eggerthellaceae</taxon>
        <taxon>Eggerthella</taxon>
    </lineage>
</organism>
<evidence type="ECO:0000313" key="3">
    <source>
        <dbReference type="Proteomes" id="UP000312594"/>
    </source>
</evidence>
<dbReference type="AlphaFoldDB" id="A0A5C5BR04"/>
<evidence type="ECO:0000259" key="1">
    <source>
        <dbReference type="Pfam" id="PF04230"/>
    </source>
</evidence>
<reference evidence="2 3" key="1">
    <citation type="journal article" date="2005" name="Appl. Environ. Microbiol.">
        <title>Intestinal bacterial communities that produce active estrogen-like compounds enterodiol and enterolactone in humans.</title>
        <authorList>
            <person name="Clavel T."/>
            <person name="Henderson G."/>
            <person name="Alpert C.A."/>
            <person name="Philippe C."/>
            <person name="Rigottier-Gois L."/>
            <person name="Dore J."/>
            <person name="Blaut M."/>
        </authorList>
    </citation>
    <scope>NUCLEOTIDE SEQUENCE [LARGE SCALE GENOMIC DNA]</scope>
    <source>
        <strain evidence="2 3">SECO-MT75m2</strain>
    </source>
</reference>
<feature type="domain" description="Polysaccharide pyruvyl transferase" evidence="1">
    <location>
        <begin position="13"/>
        <end position="294"/>
    </location>
</feature>
<keyword evidence="2" id="KW-0808">Transferase</keyword>
<dbReference type="Pfam" id="PF04230">
    <property type="entry name" value="PS_pyruv_trans"/>
    <property type="match status" value="1"/>
</dbReference>
<dbReference type="EMBL" id="VEVP01000041">
    <property type="protein sequence ID" value="TNU88836.1"/>
    <property type="molecule type" value="Genomic_DNA"/>
</dbReference>
<name>A0A5C5BR04_EGGLN</name>
<evidence type="ECO:0000313" key="2">
    <source>
        <dbReference type="EMBL" id="TNU88836.1"/>
    </source>
</evidence>
<dbReference type="Proteomes" id="UP000312594">
    <property type="component" value="Unassembled WGS sequence"/>
</dbReference>
<dbReference type="GO" id="GO:0016740">
    <property type="term" value="F:transferase activity"/>
    <property type="evidence" value="ECO:0007669"/>
    <property type="project" value="UniProtKB-KW"/>
</dbReference>
<proteinExistence type="predicted"/>